<sequence>MFHSEICEYNKMPSKSKADIICDKYLSFNELIQKLHDAFKTDLVDIDHVQMLMSSYQSNPQDWKKYAKFDRHRYTRNLVDEGNGRFNLMVLCWGEGHGSAIHDHSDAHCVMKILQGELFETRYAWPSTADCQSYREGEEELQVIDKNIQHSNDVCYINDTMGLHRVENLSTINPAVSLHLYSPPFSKCSVFNKQTGQKTSCKVTFWSKYGERRNREIQENRCPEDN</sequence>
<dbReference type="PANTHER" id="PTHR12918:SF1">
    <property type="entry name" value="CYSTEINE DIOXYGENASE TYPE 1"/>
    <property type="match status" value="1"/>
</dbReference>
<keyword evidence="7 12" id="KW-0223">Dioxygenase</keyword>
<dbReference type="InterPro" id="IPR011051">
    <property type="entry name" value="RmlC_Cupin_sf"/>
</dbReference>
<dbReference type="GO" id="GO:0017172">
    <property type="term" value="F:cysteine dioxygenase activity"/>
    <property type="evidence" value="ECO:0007669"/>
    <property type="project" value="UniProtKB-UniRule"/>
</dbReference>
<feature type="cross-link" description="3'-(S-cysteinyl)-tyrosine (Cys-Tyr)" evidence="10">
    <location>
        <begin position="109"/>
        <end position="181"/>
    </location>
</feature>
<dbReference type="Pfam" id="PF05995">
    <property type="entry name" value="CDO_I"/>
    <property type="match status" value="1"/>
</dbReference>
<evidence type="ECO:0000256" key="10">
    <source>
        <dbReference type="PIRSR" id="PIRSR610300-50"/>
    </source>
</evidence>
<evidence type="ECO:0000256" key="12">
    <source>
        <dbReference type="RuleBase" id="RU366010"/>
    </source>
</evidence>
<organism evidence="13 14">
    <name type="scientific">Microctonus hyperodae</name>
    <name type="common">Parasitoid wasp</name>
    <dbReference type="NCBI Taxonomy" id="165561"/>
    <lineage>
        <taxon>Eukaryota</taxon>
        <taxon>Metazoa</taxon>
        <taxon>Ecdysozoa</taxon>
        <taxon>Arthropoda</taxon>
        <taxon>Hexapoda</taxon>
        <taxon>Insecta</taxon>
        <taxon>Pterygota</taxon>
        <taxon>Neoptera</taxon>
        <taxon>Endopterygota</taxon>
        <taxon>Hymenoptera</taxon>
        <taxon>Apocrita</taxon>
        <taxon>Ichneumonoidea</taxon>
        <taxon>Braconidae</taxon>
        <taxon>Euphorinae</taxon>
        <taxon>Microctonus</taxon>
    </lineage>
</organism>
<dbReference type="InterPro" id="IPR010300">
    <property type="entry name" value="CDO_1"/>
</dbReference>
<dbReference type="EC" id="1.13.11.20" evidence="4 12"/>
<dbReference type="PANTHER" id="PTHR12918">
    <property type="entry name" value="CYSTEINE DIOXYGENASE"/>
    <property type="match status" value="1"/>
</dbReference>
<gene>
    <name evidence="13" type="ORF">PV327_006302</name>
</gene>
<dbReference type="CDD" id="cd10548">
    <property type="entry name" value="cupin_CDO"/>
    <property type="match status" value="1"/>
</dbReference>
<dbReference type="FunFam" id="2.60.120.10:FF:000045">
    <property type="entry name" value="Cysteine dioxygenase 1"/>
    <property type="match status" value="1"/>
</dbReference>
<evidence type="ECO:0000256" key="1">
    <source>
        <dbReference type="ARBA" id="ARBA00000629"/>
    </source>
</evidence>
<evidence type="ECO:0000256" key="9">
    <source>
        <dbReference type="ARBA" id="ARBA00023004"/>
    </source>
</evidence>
<keyword evidence="6 10" id="KW-0883">Thioether bond</keyword>
<comment type="catalytic activity">
    <reaction evidence="1 12">
        <text>L-cysteine + O2 = 3-sulfino-L-alanine + H(+)</text>
        <dbReference type="Rhea" id="RHEA:20441"/>
        <dbReference type="ChEBI" id="CHEBI:15378"/>
        <dbReference type="ChEBI" id="CHEBI:15379"/>
        <dbReference type="ChEBI" id="CHEBI:35235"/>
        <dbReference type="ChEBI" id="CHEBI:61085"/>
        <dbReference type="EC" id="1.13.11.20"/>
    </reaction>
</comment>
<keyword evidence="8 12" id="KW-0560">Oxidoreductase</keyword>
<dbReference type="Proteomes" id="UP001168972">
    <property type="component" value="Unassembled WGS sequence"/>
</dbReference>
<accession>A0AA39F431</accession>
<feature type="binding site" evidence="11">
    <location>
        <position position="102"/>
    </location>
    <ligand>
        <name>Fe cation</name>
        <dbReference type="ChEBI" id="CHEBI:24875"/>
        <note>catalytic</note>
    </ligand>
</feature>
<keyword evidence="5 11" id="KW-0479">Metal-binding</keyword>
<evidence type="ECO:0000256" key="11">
    <source>
        <dbReference type="PIRSR" id="PIRSR610300-51"/>
    </source>
</evidence>
<protein>
    <recommendedName>
        <fullName evidence="4 12">Cysteine dioxygenase</fullName>
        <ecNumber evidence="4 12">1.13.11.20</ecNumber>
    </recommendedName>
</protein>
<comment type="similarity">
    <text evidence="3 12">Belongs to the cysteine dioxygenase family.</text>
</comment>
<evidence type="ECO:0000256" key="7">
    <source>
        <dbReference type="ARBA" id="ARBA00022964"/>
    </source>
</evidence>
<comment type="caution">
    <text evidence="13">The sequence shown here is derived from an EMBL/GenBank/DDBJ whole genome shotgun (WGS) entry which is preliminary data.</text>
</comment>
<feature type="binding site" evidence="11">
    <location>
        <position position="164"/>
    </location>
    <ligand>
        <name>Fe cation</name>
        <dbReference type="ChEBI" id="CHEBI:24875"/>
        <note>catalytic</note>
    </ligand>
</feature>
<dbReference type="AlphaFoldDB" id="A0AA39F431"/>
<evidence type="ECO:0000256" key="2">
    <source>
        <dbReference type="ARBA" id="ARBA00004759"/>
    </source>
</evidence>
<reference evidence="13" key="2">
    <citation type="submission" date="2023-03" db="EMBL/GenBank/DDBJ databases">
        <authorList>
            <person name="Inwood S.N."/>
            <person name="Skelly J.G."/>
            <person name="Guhlin J."/>
            <person name="Harrop T.W.R."/>
            <person name="Goldson S.G."/>
            <person name="Dearden P.K."/>
        </authorList>
    </citation>
    <scope>NUCLEOTIDE SEQUENCE</scope>
    <source>
        <strain evidence="13">Lincoln</strain>
        <tissue evidence="13">Whole body</tissue>
    </source>
</reference>
<feature type="binding site" evidence="11">
    <location>
        <position position="104"/>
    </location>
    <ligand>
        <name>Fe cation</name>
        <dbReference type="ChEBI" id="CHEBI:24875"/>
        <note>catalytic</note>
    </ligand>
</feature>
<comment type="cofactor">
    <cofactor evidence="12">
        <name>Fe cation</name>
        <dbReference type="ChEBI" id="CHEBI:24875"/>
    </cofactor>
    <text evidence="12">Binds 1 Fe cation per subunit.</text>
</comment>
<proteinExistence type="inferred from homology"/>
<comment type="pathway">
    <text evidence="2 12">Organosulfur biosynthesis; taurine biosynthesis; hypotaurine from L-cysteine: step 1/2.</text>
</comment>
<reference evidence="13" key="1">
    <citation type="journal article" date="2023" name="bioRxiv">
        <title>Scaffold-level genome assemblies of two parasitoid biocontrol wasps reveal the parthenogenesis mechanism and an associated novel virus.</title>
        <authorList>
            <person name="Inwood S."/>
            <person name="Skelly J."/>
            <person name="Guhlin J."/>
            <person name="Harrop T."/>
            <person name="Goldson S."/>
            <person name="Dearden P."/>
        </authorList>
    </citation>
    <scope>NUCLEOTIDE SEQUENCE</scope>
    <source>
        <strain evidence="13">Lincoln</strain>
        <tissue evidence="13">Whole body</tissue>
    </source>
</reference>
<dbReference type="GO" id="GO:0019448">
    <property type="term" value="P:L-cysteine catabolic process"/>
    <property type="evidence" value="ECO:0007669"/>
    <property type="project" value="TreeGrafter"/>
</dbReference>
<evidence type="ECO:0000256" key="6">
    <source>
        <dbReference type="ARBA" id="ARBA00022784"/>
    </source>
</evidence>
<dbReference type="InterPro" id="IPR014710">
    <property type="entry name" value="RmlC-like_jellyroll"/>
</dbReference>
<evidence type="ECO:0000313" key="14">
    <source>
        <dbReference type="Proteomes" id="UP001168972"/>
    </source>
</evidence>
<evidence type="ECO:0000256" key="5">
    <source>
        <dbReference type="ARBA" id="ARBA00022723"/>
    </source>
</evidence>
<dbReference type="SUPFAM" id="SSF51182">
    <property type="entry name" value="RmlC-like cupins"/>
    <property type="match status" value="1"/>
</dbReference>
<dbReference type="Gene3D" id="2.60.120.10">
    <property type="entry name" value="Jelly Rolls"/>
    <property type="match status" value="1"/>
</dbReference>
<dbReference type="GO" id="GO:0042412">
    <property type="term" value="P:taurine biosynthetic process"/>
    <property type="evidence" value="ECO:0007669"/>
    <property type="project" value="UniProtKB-UniRule"/>
</dbReference>
<keyword evidence="9 11" id="KW-0408">Iron</keyword>
<dbReference type="GO" id="GO:0008198">
    <property type="term" value="F:ferrous iron binding"/>
    <property type="evidence" value="ECO:0007669"/>
    <property type="project" value="UniProtKB-ARBA"/>
</dbReference>
<dbReference type="EMBL" id="JAQQBR010001833">
    <property type="protein sequence ID" value="KAK0162529.1"/>
    <property type="molecule type" value="Genomic_DNA"/>
</dbReference>
<evidence type="ECO:0000256" key="8">
    <source>
        <dbReference type="ARBA" id="ARBA00023002"/>
    </source>
</evidence>
<evidence type="ECO:0000256" key="3">
    <source>
        <dbReference type="ARBA" id="ARBA00006622"/>
    </source>
</evidence>
<name>A0AA39F431_MICHY</name>
<evidence type="ECO:0000256" key="4">
    <source>
        <dbReference type="ARBA" id="ARBA00013133"/>
    </source>
</evidence>
<evidence type="ECO:0000313" key="13">
    <source>
        <dbReference type="EMBL" id="KAK0162529.1"/>
    </source>
</evidence>
<keyword evidence="14" id="KW-1185">Reference proteome</keyword>